<name>A0A1G1V006_9BACT</name>
<evidence type="ECO:0000256" key="1">
    <source>
        <dbReference type="SAM" id="MobiDB-lite"/>
    </source>
</evidence>
<feature type="transmembrane region" description="Helical" evidence="2">
    <location>
        <begin position="20"/>
        <end position="38"/>
    </location>
</feature>
<dbReference type="EMBL" id="MHBW01000023">
    <property type="protein sequence ID" value="OGY08696.1"/>
    <property type="molecule type" value="Genomic_DNA"/>
</dbReference>
<evidence type="ECO:0000313" key="4">
    <source>
        <dbReference type="Proteomes" id="UP000177967"/>
    </source>
</evidence>
<gene>
    <name evidence="3" type="ORF">A2782_04225</name>
</gene>
<keyword evidence="2" id="KW-0472">Membrane</keyword>
<evidence type="ECO:0000256" key="2">
    <source>
        <dbReference type="SAM" id="Phobius"/>
    </source>
</evidence>
<dbReference type="AlphaFoldDB" id="A0A1G1V006"/>
<organism evidence="3 4">
    <name type="scientific">Candidatus Blackburnbacteria bacterium RIFCSPHIGHO2_01_FULL_43_15b</name>
    <dbReference type="NCBI Taxonomy" id="1797513"/>
    <lineage>
        <taxon>Bacteria</taxon>
        <taxon>Candidatus Blackburniibacteriota</taxon>
    </lineage>
</organism>
<evidence type="ECO:0000313" key="3">
    <source>
        <dbReference type="EMBL" id="OGY08696.1"/>
    </source>
</evidence>
<keyword evidence="2" id="KW-0812">Transmembrane</keyword>
<feature type="region of interest" description="Disordered" evidence="1">
    <location>
        <begin position="63"/>
        <end position="93"/>
    </location>
</feature>
<reference evidence="3 4" key="1">
    <citation type="journal article" date="2016" name="Nat. Commun.">
        <title>Thousands of microbial genomes shed light on interconnected biogeochemical processes in an aquifer system.</title>
        <authorList>
            <person name="Anantharaman K."/>
            <person name="Brown C.T."/>
            <person name="Hug L.A."/>
            <person name="Sharon I."/>
            <person name="Castelle C.J."/>
            <person name="Probst A.J."/>
            <person name="Thomas B.C."/>
            <person name="Singh A."/>
            <person name="Wilkins M.J."/>
            <person name="Karaoz U."/>
            <person name="Brodie E.L."/>
            <person name="Williams K.H."/>
            <person name="Hubbard S.S."/>
            <person name="Banfield J.F."/>
        </authorList>
    </citation>
    <scope>NUCLEOTIDE SEQUENCE [LARGE SCALE GENOMIC DNA]</scope>
</reference>
<dbReference type="STRING" id="1797513.A2782_04225"/>
<proteinExistence type="predicted"/>
<keyword evidence="2" id="KW-1133">Transmembrane helix</keyword>
<comment type="caution">
    <text evidence="3">The sequence shown here is derived from an EMBL/GenBank/DDBJ whole genome shotgun (WGS) entry which is preliminary data.</text>
</comment>
<sequence length="149" mass="15543">MEPQMEPTTPVSGNVFKDVLLPSVVIIVVILAGIGTGWKVSNSKVLGSGASNVEQKAAPGVVKKGTEVGSTDSKTFKDETEGTLQAGGVNGEGAYHLDRQGGESQTAALTSSVLDLSEFTGQKVHVWGESQKSTKAAWLMDVGKIKVIE</sequence>
<accession>A0A1G1V006</accession>
<protein>
    <submittedName>
        <fullName evidence="3">Uncharacterized protein</fullName>
    </submittedName>
</protein>
<dbReference type="Proteomes" id="UP000177967">
    <property type="component" value="Unassembled WGS sequence"/>
</dbReference>